<name>A0A220U8E6_9BACI</name>
<accession>A0A220U8E6</accession>
<dbReference type="EMBL" id="CP022315">
    <property type="protein sequence ID" value="ASK64166.1"/>
    <property type="molecule type" value="Genomic_DNA"/>
</dbReference>
<protein>
    <submittedName>
        <fullName evidence="1">Uncharacterized protein</fullName>
    </submittedName>
</protein>
<dbReference type="Proteomes" id="UP000198312">
    <property type="component" value="Chromosome"/>
</dbReference>
<sequence length="155" mass="17272">MKKGTSFVIIVLGVLLALAIILPSTSFSLPDSPRLDLSVDGTQIKTTQGRFCGDAFLGTKCVTKNDFDSTFAMGMNHDPVMVLPNSKIKFNFDKTPSDGTLIVKMFKNEGDRKRLDNEDNVIVAPKKEGVYVYYISAEWEKNNMFANYAFSIKVK</sequence>
<keyword evidence="2" id="KW-1185">Reference proteome</keyword>
<gene>
    <name evidence="1" type="ORF">CFK37_19435</name>
</gene>
<dbReference type="AlphaFoldDB" id="A0A220U8E6"/>
<dbReference type="KEGG" id="vil:CFK37_19435"/>
<proteinExistence type="predicted"/>
<organism evidence="1 2">
    <name type="scientific">Virgibacillus phasianinus</name>
    <dbReference type="NCBI Taxonomy" id="2017483"/>
    <lineage>
        <taxon>Bacteria</taxon>
        <taxon>Bacillati</taxon>
        <taxon>Bacillota</taxon>
        <taxon>Bacilli</taxon>
        <taxon>Bacillales</taxon>
        <taxon>Bacillaceae</taxon>
        <taxon>Virgibacillus</taxon>
    </lineage>
</organism>
<evidence type="ECO:0000313" key="2">
    <source>
        <dbReference type="Proteomes" id="UP000198312"/>
    </source>
</evidence>
<dbReference type="OrthoDB" id="1797983at2"/>
<reference evidence="1 2" key="1">
    <citation type="submission" date="2017-07" db="EMBL/GenBank/DDBJ databases">
        <title>Virgibacillus sp. LM2416.</title>
        <authorList>
            <person name="Tak E.J."/>
            <person name="Bae J.-W."/>
        </authorList>
    </citation>
    <scope>NUCLEOTIDE SEQUENCE [LARGE SCALE GENOMIC DNA]</scope>
    <source>
        <strain evidence="1 2">LM2416</strain>
    </source>
</reference>
<evidence type="ECO:0000313" key="1">
    <source>
        <dbReference type="EMBL" id="ASK64166.1"/>
    </source>
</evidence>
<dbReference type="RefSeq" id="WP_089063424.1">
    <property type="nucleotide sequence ID" value="NZ_CP022315.1"/>
</dbReference>